<dbReference type="OrthoDB" id="447953at2759"/>
<gene>
    <name evidence="11" type="primary">ATG11</name>
    <name evidence="11" type="ORF">C6P46_002528</name>
</gene>
<sequence length="1472" mass="159362">MPAPRPSLSVVRSSDGAEFPLHRDDFRNITTLDELRYNLLSPLLSIPPECLILMNEEGAPIARDEAVRHLLLLASTPTSSVTGTKAVPRPGDNRSPTGSIVMRGSGSSAGLRAGSDSTTRRIYVFDRDHLDSDPDEVAAALSVSEEMVLGEPPLNLEDPLPSHLSLSQHHLFTLQALVTSIHLQIDSLALALANLRRVNSGTFSSFSLFLESAQPTMQRYERLLEGWEGAMDAVSKVAVISGLLTRTAGSSAGNASTVGVGGAGGQEKQRYLGDYVSREKMLAVRDGCAKVLAELKLRTEDLQATLDTVTSATEAVEGELDVTKSDLLDLEACTQDAEQGHLRIEELVHAGSENPELLEQCFAELSHADAEHRDRIRFLIERKNAMTKYFLQEMQKISALQSDVADVPAELAALDHDLGTRTDNFKHLSRLEGLIPAYVATVAEVIRRREYARLLSQHSGDLTAIYRPLAELERQRRTHYRQTHSGKLPWEVRGLSGSTSERIPEMALEVVGGEEGLPDISSASLDKLASTLSRIDEAMGQAANIDTTVRQARQLVKDLGVGIENLREEFARLSRDPPAPRHDMIDPARVAELEEQVRTLETAHEHLNRKLQDERSGWEEETAKLESRASTAEDACARLRADVDELQRARSALQQEQSEARHTARDLQQNLEKEVKRREVAERDLATAAAGEAELRKQWATLSEAHTRLQSEVSALRLEHEQRGATIEELRPRLEVAQRAQQELSSAVADKDKLLRDQRADAELDRAVLEKETDALRRLLADKDTRLEELNERIRLADEGAATLREQVERWEQLAHSKEVNARAEDSRSESAAREAAKALVNAEKESALLRRLAIDALNSVRSLRLQGDQIVANIASTAAPPRTDDTLPERQSSVDDRQHSDRLPEIPTGDVSSSDLRLVLEKLNAFDQGGLDAAVNDKVETLTAATKRWIKEAKAYRERAHRAAANSGDKIAFRNFAKGDLALFLPTRNSAVPVWAAFNVSFPHHFLSATGVIAEQMKTREWIVARITAMTEKVVDAKDPSTNPYLLASGTKYFMLEVEPWSSKESSRRRRTSADKGSSSEKKGASSGARGPVVAEPGSSPETTKRSKDGGTDKQEPWRPSSAPPGFRRSVSEGAPLPPNATDFARTEFTIPEAEDEDILGADSPTPSPPAPVAAAPAIRANVAGVSSPSGISRALATSAPSTPAIDGSDPFAVPPLDAQDLGLPPRPRSSSPRDYSPSTRSYDLGRVASEAMPAFLPSPARRQHRNSVEAIGASIVRGPRYPGAIDRAGPPAGIPRAPMSNTPAAILLSSSPASTSASSVHVVSQPRSVTSASGILSASIHRRGSGTMLGTPSPGQSVKAPPTSAAQLVDSQWDTSAEAANVPQRSAATKVSRGWPTSSRTPPDDQPAPTSRPSVACTPSKQADAAAAAAAAHKPGILDVLTGKRPLSTRPAGSARAESEMRKLLGQPPM</sequence>
<feature type="compositionally biased region" description="Low complexity" evidence="8">
    <location>
        <begin position="1230"/>
        <end position="1243"/>
    </location>
</feature>
<keyword evidence="3 6" id="KW-0653">Protein transport</keyword>
<feature type="region of interest" description="Disordered" evidence="8">
    <location>
        <begin position="1065"/>
        <end position="1243"/>
    </location>
</feature>
<feature type="compositionally biased region" description="Basic and acidic residues" evidence="8">
    <location>
        <begin position="883"/>
        <end position="905"/>
    </location>
</feature>
<feature type="region of interest" description="Disordered" evidence="8">
    <location>
        <begin position="877"/>
        <end position="911"/>
    </location>
</feature>
<evidence type="ECO:0000313" key="12">
    <source>
        <dbReference type="Proteomes" id="UP000777482"/>
    </source>
</evidence>
<keyword evidence="12" id="KW-1185">Reference proteome</keyword>
<feature type="domain" description="Autophagy protein ATG17-like" evidence="9">
    <location>
        <begin position="164"/>
        <end position="485"/>
    </location>
</feature>
<keyword evidence="2 6" id="KW-0813">Transport</keyword>
<dbReference type="GO" id="GO:0034517">
    <property type="term" value="P:ribophagy"/>
    <property type="evidence" value="ECO:0007669"/>
    <property type="project" value="TreeGrafter"/>
</dbReference>
<dbReference type="GO" id="GO:0000045">
    <property type="term" value="P:autophagosome assembly"/>
    <property type="evidence" value="ECO:0007669"/>
    <property type="project" value="UniProtKB-UniRule"/>
</dbReference>
<dbReference type="Pfam" id="PF10377">
    <property type="entry name" value="ATG11"/>
    <property type="match status" value="1"/>
</dbReference>
<feature type="coiled-coil region" evidence="7">
    <location>
        <begin position="737"/>
        <end position="821"/>
    </location>
</feature>
<dbReference type="Proteomes" id="UP000777482">
    <property type="component" value="Unassembled WGS sequence"/>
</dbReference>
<evidence type="ECO:0000256" key="2">
    <source>
        <dbReference type="ARBA" id="ARBA00022448"/>
    </source>
</evidence>
<feature type="compositionally biased region" description="Polar residues" evidence="8">
    <location>
        <begin position="1410"/>
        <end position="1423"/>
    </location>
</feature>
<feature type="compositionally biased region" description="Low complexity" evidence="8">
    <location>
        <begin position="1425"/>
        <end position="1434"/>
    </location>
</feature>
<keyword evidence="4 6" id="KW-0072">Autophagy</keyword>
<feature type="compositionally biased region" description="Basic and acidic residues" evidence="8">
    <location>
        <begin position="658"/>
        <end position="678"/>
    </location>
</feature>
<accession>A0A9P7B966</accession>
<feature type="compositionally biased region" description="Low complexity" evidence="8">
    <location>
        <begin position="1289"/>
        <end position="1300"/>
    </location>
</feature>
<evidence type="ECO:0000256" key="7">
    <source>
        <dbReference type="SAM" id="Coils"/>
    </source>
</evidence>
<feature type="compositionally biased region" description="Polar residues" evidence="8">
    <location>
        <begin position="1385"/>
        <end position="1403"/>
    </location>
</feature>
<evidence type="ECO:0000313" key="11">
    <source>
        <dbReference type="EMBL" id="KAG0667117.1"/>
    </source>
</evidence>
<name>A0A9P7B966_RHOMI</name>
<dbReference type="GO" id="GO:0061709">
    <property type="term" value="P:reticulophagy"/>
    <property type="evidence" value="ECO:0007669"/>
    <property type="project" value="TreeGrafter"/>
</dbReference>
<dbReference type="InterPro" id="IPR045326">
    <property type="entry name" value="ATG17-like_dom"/>
</dbReference>
<reference evidence="11 12" key="1">
    <citation type="submission" date="2020-11" db="EMBL/GenBank/DDBJ databases">
        <title>Kefir isolates.</title>
        <authorList>
            <person name="Marcisauskas S."/>
            <person name="Kim Y."/>
            <person name="Blasche S."/>
        </authorList>
    </citation>
    <scope>NUCLEOTIDE SEQUENCE [LARGE SCALE GENOMIC DNA]</scope>
    <source>
        <strain evidence="11 12">KR</strain>
    </source>
</reference>
<comment type="function">
    <text evidence="6">Involved in cytoplasm to vacuole transport (Cvt), pexophagy, mitophagy and nucleophagy. Recruits mitochondria for their selective degradation via autophagy (mitophagy) during starvation. Works as scaffold proteins that recruit ATG proteins to the pre-autophagosome (PAS), the site of vesicle/autophagosome formation. Required for the Cvt vesicles completion.</text>
</comment>
<dbReference type="Gene3D" id="1.20.5.1160">
    <property type="entry name" value="Vasodilator-stimulated phosphoprotein"/>
    <property type="match status" value="1"/>
</dbReference>
<feature type="region of interest" description="Disordered" evidence="8">
    <location>
        <begin position="650"/>
        <end position="678"/>
    </location>
</feature>
<evidence type="ECO:0000259" key="9">
    <source>
        <dbReference type="Pfam" id="PF04108"/>
    </source>
</evidence>
<dbReference type="Pfam" id="PF04108">
    <property type="entry name" value="ATG17_like"/>
    <property type="match status" value="1"/>
</dbReference>
<comment type="caution">
    <text evidence="11">The sequence shown here is derived from an EMBL/GenBank/DDBJ whole genome shotgun (WGS) entry which is preliminary data.</text>
</comment>
<comment type="subunit">
    <text evidence="6">Homodimer.</text>
</comment>
<evidence type="ECO:0000256" key="3">
    <source>
        <dbReference type="ARBA" id="ARBA00022927"/>
    </source>
</evidence>
<feature type="domain" description="Autophagy-related protein 11 C-terminal" evidence="10">
    <location>
        <begin position="935"/>
        <end position="1060"/>
    </location>
</feature>
<feature type="region of interest" description="Disordered" evidence="8">
    <location>
        <begin position="611"/>
        <end position="632"/>
    </location>
</feature>
<dbReference type="PANTHER" id="PTHR13222:SF1">
    <property type="entry name" value="RB1-INDUCIBLE COILED-COIL PROTEIN 1"/>
    <property type="match status" value="1"/>
</dbReference>
<dbReference type="GO" id="GO:0034727">
    <property type="term" value="P:piecemeal microautophagy of the nucleus"/>
    <property type="evidence" value="ECO:0007669"/>
    <property type="project" value="TreeGrafter"/>
</dbReference>
<feature type="region of interest" description="Disordered" evidence="8">
    <location>
        <begin position="80"/>
        <end position="114"/>
    </location>
</feature>
<dbReference type="GO" id="GO:1903599">
    <property type="term" value="P:positive regulation of autophagy of mitochondrion"/>
    <property type="evidence" value="ECO:0007669"/>
    <property type="project" value="UniProtKB-UniRule"/>
</dbReference>
<evidence type="ECO:0000256" key="6">
    <source>
        <dbReference type="RuleBase" id="RU367075"/>
    </source>
</evidence>
<evidence type="ECO:0000259" key="10">
    <source>
        <dbReference type="Pfam" id="PF10377"/>
    </source>
</evidence>
<proteinExistence type="inferred from homology"/>
<feature type="compositionally biased region" description="Basic and acidic residues" evidence="8">
    <location>
        <begin position="1073"/>
        <end position="1085"/>
    </location>
</feature>
<dbReference type="InterPro" id="IPR040040">
    <property type="entry name" value="ATG11"/>
</dbReference>
<protein>
    <recommendedName>
        <fullName evidence="6">Autophagy-related protein 11</fullName>
    </recommendedName>
</protein>
<feature type="compositionally biased region" description="Basic and acidic residues" evidence="8">
    <location>
        <begin position="611"/>
        <end position="627"/>
    </location>
</feature>
<dbReference type="PANTHER" id="PTHR13222">
    <property type="entry name" value="RB1-INDUCIBLE COILED-COIL"/>
    <property type="match status" value="1"/>
</dbReference>
<dbReference type="GO" id="GO:0015031">
    <property type="term" value="P:protein transport"/>
    <property type="evidence" value="ECO:0007669"/>
    <property type="project" value="UniProtKB-KW"/>
</dbReference>
<dbReference type="EMBL" id="PUHQ01000002">
    <property type="protein sequence ID" value="KAG0667117.1"/>
    <property type="molecule type" value="Genomic_DNA"/>
</dbReference>
<dbReference type="InterPro" id="IPR019460">
    <property type="entry name" value="Atg11_C"/>
</dbReference>
<keyword evidence="6" id="KW-0926">Vacuole</keyword>
<dbReference type="GO" id="GO:0005774">
    <property type="term" value="C:vacuolar membrane"/>
    <property type="evidence" value="ECO:0007669"/>
    <property type="project" value="UniProtKB-SubCell"/>
</dbReference>
<feature type="region of interest" description="Disordered" evidence="8">
    <location>
        <begin position="1345"/>
        <end position="1366"/>
    </location>
</feature>
<keyword evidence="5 7" id="KW-0175">Coiled coil</keyword>
<feature type="region of interest" description="Disordered" evidence="8">
    <location>
        <begin position="1378"/>
        <end position="1472"/>
    </location>
</feature>
<feature type="compositionally biased region" description="Basic and acidic residues" evidence="8">
    <location>
        <begin position="1104"/>
        <end position="1118"/>
    </location>
</feature>
<feature type="compositionally biased region" description="Low complexity" evidence="8">
    <location>
        <begin position="103"/>
        <end position="114"/>
    </location>
</feature>
<evidence type="ECO:0000256" key="8">
    <source>
        <dbReference type="SAM" id="MobiDB-lite"/>
    </source>
</evidence>
<dbReference type="GO" id="GO:0034045">
    <property type="term" value="C:phagophore assembly site membrane"/>
    <property type="evidence" value="ECO:0007669"/>
    <property type="project" value="UniProtKB-SubCell"/>
</dbReference>
<dbReference type="GO" id="GO:0019901">
    <property type="term" value="F:protein kinase binding"/>
    <property type="evidence" value="ECO:0007669"/>
    <property type="project" value="TreeGrafter"/>
</dbReference>
<evidence type="ECO:0000256" key="4">
    <source>
        <dbReference type="ARBA" id="ARBA00023006"/>
    </source>
</evidence>
<dbReference type="GO" id="GO:1990316">
    <property type="term" value="C:Atg1/ULK1 kinase complex"/>
    <property type="evidence" value="ECO:0007669"/>
    <property type="project" value="TreeGrafter"/>
</dbReference>
<evidence type="ECO:0000256" key="5">
    <source>
        <dbReference type="ARBA" id="ARBA00023054"/>
    </source>
</evidence>
<dbReference type="GO" id="GO:0000422">
    <property type="term" value="P:autophagy of mitochondrion"/>
    <property type="evidence" value="ECO:0007669"/>
    <property type="project" value="TreeGrafter"/>
</dbReference>
<feature type="region of interest" description="Disordered" evidence="8">
    <location>
        <begin position="1281"/>
        <end position="1300"/>
    </location>
</feature>
<evidence type="ECO:0000256" key="1">
    <source>
        <dbReference type="ARBA" id="ARBA00009729"/>
    </source>
</evidence>
<comment type="similarity">
    <text evidence="1 6">Belongs to the ATG11 family.</text>
</comment>
<comment type="subcellular location">
    <subcellularLocation>
        <location evidence="6">Preautophagosomal structure membrane</location>
        <topology evidence="6">Peripheral membrane protein</topology>
    </subcellularLocation>
    <subcellularLocation>
        <location evidence="6">Vacuole membrane</location>
        <topology evidence="6">Peripheral membrane protein</topology>
    </subcellularLocation>
    <text evidence="6">During pexophagy, accumulates in the vacuolar membrane region, where the peroxisomes contact the vacuole.</text>
</comment>
<dbReference type="GO" id="GO:0060090">
    <property type="term" value="F:molecular adaptor activity"/>
    <property type="evidence" value="ECO:0007669"/>
    <property type="project" value="TreeGrafter"/>
</dbReference>
<organism evidence="11 12">
    <name type="scientific">Rhodotorula mucilaginosa</name>
    <name type="common">Yeast</name>
    <name type="synonym">Rhodotorula rubra</name>
    <dbReference type="NCBI Taxonomy" id="5537"/>
    <lineage>
        <taxon>Eukaryota</taxon>
        <taxon>Fungi</taxon>
        <taxon>Dikarya</taxon>
        <taxon>Basidiomycota</taxon>
        <taxon>Pucciniomycotina</taxon>
        <taxon>Microbotryomycetes</taxon>
        <taxon>Sporidiobolales</taxon>
        <taxon>Sporidiobolaceae</taxon>
        <taxon>Rhodotorula</taxon>
    </lineage>
</organism>
<keyword evidence="6" id="KW-0472">Membrane</keyword>